<dbReference type="InterPro" id="IPR001474">
    <property type="entry name" value="GTP_CycHdrlase_I"/>
</dbReference>
<dbReference type="GO" id="GO:0003934">
    <property type="term" value="F:GTP cyclohydrolase I activity"/>
    <property type="evidence" value="ECO:0007669"/>
    <property type="project" value="UniProtKB-EC"/>
</dbReference>
<dbReference type="InterPro" id="IPR018234">
    <property type="entry name" value="GTP_CycHdrlase_I_CS"/>
</dbReference>
<dbReference type="AlphaFoldDB" id="A0A6V7VJ13"/>
<gene>
    <name evidence="9" type="ORF">MENT_LOCUS26638</name>
</gene>
<dbReference type="GO" id="GO:0005525">
    <property type="term" value="F:GTP binding"/>
    <property type="evidence" value="ECO:0007669"/>
    <property type="project" value="TreeGrafter"/>
</dbReference>
<dbReference type="GO" id="GO:0008270">
    <property type="term" value="F:zinc ion binding"/>
    <property type="evidence" value="ECO:0007669"/>
    <property type="project" value="TreeGrafter"/>
</dbReference>
<dbReference type="GO" id="GO:0006729">
    <property type="term" value="P:tetrahydrobiopterin biosynthetic process"/>
    <property type="evidence" value="ECO:0007669"/>
    <property type="project" value="UniProtKB-KW"/>
</dbReference>
<comment type="caution">
    <text evidence="9">The sequence shown here is derived from an EMBL/GenBank/DDBJ whole genome shotgun (WGS) entry which is preliminary data.</text>
</comment>
<evidence type="ECO:0000256" key="2">
    <source>
        <dbReference type="ARBA" id="ARBA00008085"/>
    </source>
</evidence>
<dbReference type="PANTHER" id="PTHR11109:SF7">
    <property type="entry name" value="GTP CYCLOHYDROLASE 1"/>
    <property type="match status" value="1"/>
</dbReference>
<feature type="domain" description="GTP cyclohydrolase I" evidence="8">
    <location>
        <begin position="1"/>
        <end position="75"/>
    </location>
</feature>
<evidence type="ECO:0000256" key="5">
    <source>
        <dbReference type="ARBA" id="ARBA00022801"/>
    </source>
</evidence>
<dbReference type="GO" id="GO:0046654">
    <property type="term" value="P:tetrahydrofolate biosynthetic process"/>
    <property type="evidence" value="ECO:0007669"/>
    <property type="project" value="InterPro"/>
</dbReference>
<keyword evidence="6" id="KW-0783">Tetrahydrobiopterin biosynthesis</keyword>
<dbReference type="EC" id="3.5.4.16" evidence="3"/>
<reference evidence="9 10" key="1">
    <citation type="submission" date="2020-08" db="EMBL/GenBank/DDBJ databases">
        <authorList>
            <person name="Koutsovoulos G."/>
            <person name="Danchin GJ E."/>
        </authorList>
    </citation>
    <scope>NUCLEOTIDE SEQUENCE [LARGE SCALE GENOMIC DNA]</scope>
</reference>
<accession>A0A6V7VJ13</accession>
<dbReference type="GO" id="GO:0005737">
    <property type="term" value="C:cytoplasm"/>
    <property type="evidence" value="ECO:0007669"/>
    <property type="project" value="TreeGrafter"/>
</dbReference>
<organism evidence="9 10">
    <name type="scientific">Meloidogyne enterolobii</name>
    <name type="common">Root-knot nematode worm</name>
    <name type="synonym">Meloidogyne mayaguensis</name>
    <dbReference type="NCBI Taxonomy" id="390850"/>
    <lineage>
        <taxon>Eukaryota</taxon>
        <taxon>Metazoa</taxon>
        <taxon>Ecdysozoa</taxon>
        <taxon>Nematoda</taxon>
        <taxon>Chromadorea</taxon>
        <taxon>Rhabditida</taxon>
        <taxon>Tylenchina</taxon>
        <taxon>Tylenchomorpha</taxon>
        <taxon>Tylenchoidea</taxon>
        <taxon>Meloidogynidae</taxon>
        <taxon>Meloidogyninae</taxon>
        <taxon>Meloidogyne</taxon>
    </lineage>
</organism>
<dbReference type="Proteomes" id="UP000580250">
    <property type="component" value="Unassembled WGS sequence"/>
</dbReference>
<dbReference type="PROSITE" id="PS00860">
    <property type="entry name" value="GTP_CYCLOHYDROL_1_2"/>
    <property type="match status" value="1"/>
</dbReference>
<dbReference type="SUPFAM" id="SSF55620">
    <property type="entry name" value="Tetrahydrobiopterin biosynthesis enzymes-like"/>
    <property type="match status" value="1"/>
</dbReference>
<dbReference type="PANTHER" id="PTHR11109">
    <property type="entry name" value="GTP CYCLOHYDROLASE I"/>
    <property type="match status" value="1"/>
</dbReference>
<evidence type="ECO:0000256" key="7">
    <source>
        <dbReference type="ARBA" id="ARBA00030854"/>
    </source>
</evidence>
<keyword evidence="5" id="KW-0378">Hydrolase</keyword>
<dbReference type="OrthoDB" id="4966at2759"/>
<dbReference type="EMBL" id="CAJEWN010000245">
    <property type="protein sequence ID" value="CAD2174940.1"/>
    <property type="molecule type" value="Genomic_DNA"/>
</dbReference>
<dbReference type="Gene3D" id="3.30.1130.10">
    <property type="match status" value="1"/>
</dbReference>
<evidence type="ECO:0000256" key="3">
    <source>
        <dbReference type="ARBA" id="ARBA00012715"/>
    </source>
</evidence>
<protein>
    <recommendedName>
        <fullName evidence="4">GTP cyclohydrolase 1</fullName>
        <ecNumber evidence="3">3.5.4.16</ecNumber>
    </recommendedName>
    <alternativeName>
        <fullName evidence="7">GTP cyclohydrolase I</fullName>
    </alternativeName>
</protein>
<sequence>MFSRRLQVQERLTKQIAAAVLQAVHPSGVGVVIEASHMCMVMRGVQKINATTTTSCMLGVFRDDPKTREEFLTLIKK</sequence>
<comment type="similarity">
    <text evidence="2">Belongs to the GTP cyclohydrolase I family.</text>
</comment>
<evidence type="ECO:0000313" key="9">
    <source>
        <dbReference type="EMBL" id="CAD2174940.1"/>
    </source>
</evidence>
<dbReference type="Pfam" id="PF01227">
    <property type="entry name" value="GTP_cyclohydroI"/>
    <property type="match status" value="1"/>
</dbReference>
<dbReference type="InterPro" id="IPR043133">
    <property type="entry name" value="GTP-CH-I_C/QueF"/>
</dbReference>
<name>A0A6V7VJ13_MELEN</name>
<dbReference type="UniPathway" id="UPA00848">
    <property type="reaction ID" value="UER00151"/>
</dbReference>
<evidence type="ECO:0000256" key="1">
    <source>
        <dbReference type="ARBA" id="ARBA00005080"/>
    </source>
</evidence>
<dbReference type="InterPro" id="IPR020602">
    <property type="entry name" value="GTP_CycHdrlase_I_dom"/>
</dbReference>
<evidence type="ECO:0000256" key="4">
    <source>
        <dbReference type="ARBA" id="ARBA00017272"/>
    </source>
</evidence>
<evidence type="ECO:0000259" key="8">
    <source>
        <dbReference type="Pfam" id="PF01227"/>
    </source>
</evidence>
<evidence type="ECO:0000256" key="6">
    <source>
        <dbReference type="ARBA" id="ARBA00023007"/>
    </source>
</evidence>
<evidence type="ECO:0000313" key="10">
    <source>
        <dbReference type="Proteomes" id="UP000580250"/>
    </source>
</evidence>
<proteinExistence type="inferred from homology"/>
<comment type="pathway">
    <text evidence="1">Cofactor biosynthesis; 7,8-dihydroneopterin triphosphate biosynthesis; 7,8-dihydroneopterin triphosphate from GTP: step 1/1.</text>
</comment>